<sequence length="48" mass="5965">MKIGWYRFQFFLYILIEQKSTESIFFPTNQNHPDPDRFAFLDLNYRDT</sequence>
<protein>
    <submittedName>
        <fullName evidence="1">Uncharacterized protein</fullName>
    </submittedName>
</protein>
<gene>
    <name evidence="1" type="ORF">LCGC14_1665770</name>
</gene>
<proteinExistence type="predicted"/>
<reference evidence="1" key="1">
    <citation type="journal article" date="2015" name="Nature">
        <title>Complex archaea that bridge the gap between prokaryotes and eukaryotes.</title>
        <authorList>
            <person name="Spang A."/>
            <person name="Saw J.H."/>
            <person name="Jorgensen S.L."/>
            <person name="Zaremba-Niedzwiedzka K."/>
            <person name="Martijn J."/>
            <person name="Lind A.E."/>
            <person name="van Eijk R."/>
            <person name="Schleper C."/>
            <person name="Guy L."/>
            <person name="Ettema T.J."/>
        </authorList>
    </citation>
    <scope>NUCLEOTIDE SEQUENCE</scope>
</reference>
<dbReference type="AlphaFoldDB" id="A0A0F9KSM7"/>
<organism evidence="1">
    <name type="scientific">marine sediment metagenome</name>
    <dbReference type="NCBI Taxonomy" id="412755"/>
    <lineage>
        <taxon>unclassified sequences</taxon>
        <taxon>metagenomes</taxon>
        <taxon>ecological metagenomes</taxon>
    </lineage>
</organism>
<name>A0A0F9KSM7_9ZZZZ</name>
<dbReference type="EMBL" id="LAZR01014223">
    <property type="protein sequence ID" value="KKM18430.1"/>
    <property type="molecule type" value="Genomic_DNA"/>
</dbReference>
<evidence type="ECO:0000313" key="1">
    <source>
        <dbReference type="EMBL" id="KKM18430.1"/>
    </source>
</evidence>
<accession>A0A0F9KSM7</accession>
<comment type="caution">
    <text evidence="1">The sequence shown here is derived from an EMBL/GenBank/DDBJ whole genome shotgun (WGS) entry which is preliminary data.</text>
</comment>